<dbReference type="InterPro" id="IPR000315">
    <property type="entry name" value="Znf_B-box"/>
</dbReference>
<evidence type="ECO:0000313" key="9">
    <source>
        <dbReference type="Proteomes" id="UP000507470"/>
    </source>
</evidence>
<dbReference type="PROSITE" id="PS50089">
    <property type="entry name" value="ZF_RING_2"/>
    <property type="match status" value="1"/>
</dbReference>
<evidence type="ECO:0000313" key="8">
    <source>
        <dbReference type="EMBL" id="CAC5362466.1"/>
    </source>
</evidence>
<dbReference type="InterPro" id="IPR027370">
    <property type="entry name" value="Znf-RING_euk"/>
</dbReference>
<feature type="domain" description="RING-type" evidence="6">
    <location>
        <begin position="31"/>
        <end position="91"/>
    </location>
</feature>
<feature type="region of interest" description="Disordered" evidence="5">
    <location>
        <begin position="369"/>
        <end position="396"/>
    </location>
</feature>
<evidence type="ECO:0000259" key="6">
    <source>
        <dbReference type="PROSITE" id="PS50089"/>
    </source>
</evidence>
<dbReference type="SUPFAM" id="SSF57845">
    <property type="entry name" value="B-box zinc-binding domain"/>
    <property type="match status" value="1"/>
</dbReference>
<protein>
    <submittedName>
        <fullName evidence="8">TRIM2_3</fullName>
    </submittedName>
</protein>
<dbReference type="InterPro" id="IPR001841">
    <property type="entry name" value="Znf_RING"/>
</dbReference>
<evidence type="ECO:0000256" key="1">
    <source>
        <dbReference type="ARBA" id="ARBA00022723"/>
    </source>
</evidence>
<dbReference type="GO" id="GO:0008270">
    <property type="term" value="F:zinc ion binding"/>
    <property type="evidence" value="ECO:0007669"/>
    <property type="project" value="UniProtKB-KW"/>
</dbReference>
<dbReference type="Pfam" id="PF13445">
    <property type="entry name" value="zf-RING_UBOX"/>
    <property type="match status" value="1"/>
</dbReference>
<dbReference type="OrthoDB" id="654191at2759"/>
<dbReference type="PROSITE" id="PS50119">
    <property type="entry name" value="ZF_BBOX"/>
    <property type="match status" value="1"/>
</dbReference>
<dbReference type="Gene3D" id="3.30.160.60">
    <property type="entry name" value="Classic Zinc Finger"/>
    <property type="match status" value="1"/>
</dbReference>
<evidence type="ECO:0000256" key="3">
    <source>
        <dbReference type="ARBA" id="ARBA00022833"/>
    </source>
</evidence>
<dbReference type="SUPFAM" id="SSF57850">
    <property type="entry name" value="RING/U-box"/>
    <property type="match status" value="1"/>
</dbReference>
<evidence type="ECO:0000256" key="5">
    <source>
        <dbReference type="SAM" id="MobiDB-lite"/>
    </source>
</evidence>
<dbReference type="Gene3D" id="3.30.40.10">
    <property type="entry name" value="Zinc/RING finger domain, C3HC4 (zinc finger)"/>
    <property type="match status" value="1"/>
</dbReference>
<reference evidence="8 9" key="1">
    <citation type="submission" date="2020-06" db="EMBL/GenBank/DDBJ databases">
        <authorList>
            <person name="Li R."/>
            <person name="Bekaert M."/>
        </authorList>
    </citation>
    <scope>NUCLEOTIDE SEQUENCE [LARGE SCALE GENOMIC DNA]</scope>
    <source>
        <strain evidence="9">wild</strain>
    </source>
</reference>
<feature type="compositionally biased region" description="Polar residues" evidence="5">
    <location>
        <begin position="515"/>
        <end position="527"/>
    </location>
</feature>
<dbReference type="PROSITE" id="PS00518">
    <property type="entry name" value="ZF_RING_1"/>
    <property type="match status" value="1"/>
</dbReference>
<dbReference type="EMBL" id="CACVKT020000743">
    <property type="protein sequence ID" value="CAC5362466.1"/>
    <property type="molecule type" value="Genomic_DNA"/>
</dbReference>
<dbReference type="SMART" id="SM00336">
    <property type="entry name" value="BBOX"/>
    <property type="match status" value="1"/>
</dbReference>
<dbReference type="InterPro" id="IPR017907">
    <property type="entry name" value="Znf_RING_CS"/>
</dbReference>
<dbReference type="Pfam" id="PF00643">
    <property type="entry name" value="zf-B_box"/>
    <property type="match status" value="1"/>
</dbReference>
<dbReference type="InterPro" id="IPR047153">
    <property type="entry name" value="TRIM45/56/19-like"/>
</dbReference>
<organism evidence="8 9">
    <name type="scientific">Mytilus coruscus</name>
    <name type="common">Sea mussel</name>
    <dbReference type="NCBI Taxonomy" id="42192"/>
    <lineage>
        <taxon>Eukaryota</taxon>
        <taxon>Metazoa</taxon>
        <taxon>Spiralia</taxon>
        <taxon>Lophotrochozoa</taxon>
        <taxon>Mollusca</taxon>
        <taxon>Bivalvia</taxon>
        <taxon>Autobranchia</taxon>
        <taxon>Pteriomorphia</taxon>
        <taxon>Mytilida</taxon>
        <taxon>Mytiloidea</taxon>
        <taxon>Mytilidae</taxon>
        <taxon>Mytilinae</taxon>
        <taxon>Mytilus</taxon>
    </lineage>
</organism>
<keyword evidence="9" id="KW-1185">Reference proteome</keyword>
<proteinExistence type="predicted"/>
<gene>
    <name evidence="8" type="ORF">MCOR_4219</name>
</gene>
<evidence type="ECO:0000256" key="4">
    <source>
        <dbReference type="PROSITE-ProRule" id="PRU00024"/>
    </source>
</evidence>
<name>A0A6J8A7H3_MYTCO</name>
<keyword evidence="2 4" id="KW-0863">Zinc-finger</keyword>
<feature type="domain" description="B box-type" evidence="7">
    <location>
        <begin position="123"/>
        <end position="167"/>
    </location>
</feature>
<dbReference type="SMART" id="SM00184">
    <property type="entry name" value="RING"/>
    <property type="match status" value="1"/>
</dbReference>
<accession>A0A6J8A7H3</accession>
<feature type="compositionally biased region" description="Low complexity" evidence="5">
    <location>
        <begin position="467"/>
        <end position="501"/>
    </location>
</feature>
<evidence type="ECO:0000256" key="2">
    <source>
        <dbReference type="ARBA" id="ARBA00022771"/>
    </source>
</evidence>
<dbReference type="PANTHER" id="PTHR25462:SF296">
    <property type="entry name" value="MEIOTIC P26, ISOFORM F"/>
    <property type="match status" value="1"/>
</dbReference>
<dbReference type="InterPro" id="IPR013083">
    <property type="entry name" value="Znf_RING/FYVE/PHD"/>
</dbReference>
<evidence type="ECO:0000259" key="7">
    <source>
        <dbReference type="PROSITE" id="PS50119"/>
    </source>
</evidence>
<feature type="region of interest" description="Disordered" evidence="5">
    <location>
        <begin position="452"/>
        <end position="527"/>
    </location>
</feature>
<sequence length="527" mass="60612">MATAGEDQTDNGPKRSLIVDEAAFEEQFLRCHICNEKYSQSDRLPKSLPCNHTFCLTCLKSVFDHHHQNSRRTVPWMDDNLEGVLKCPECRVEIFLSRTEISALPSDHRVIQMMDFLSRVTTKSQNVCSKHENQPLNFFCKKCLIPVCRDCTVLDHKEGQEHVIVDVTEALSENSNEFDEMNDKNKGMLDKMKGRTDSLANASKQLDLLERKLRSTIKDTFIEYRLLLERRQEALIKILRESVQEQKQKINTRFVDICTQGSQLQKLYDTFTKARSNNDIRQLFTVQQQLKEKETEFTCTAEATDDELFITCKFEAPNECLFLSEMSGLGEVTTIEDLSLKNPVPAHQLVLLDSLDSHRINPALYLPELDCDENESHDNENDTEHNDDDSNILPDDISSNIRNRLLQGSENDQQTDENDDHYLEQLREHREQLASTYLMRIASRLNESAAEMAEALNQQPTQPDPRTPSQSSQSSRGSNNRSSSSRQRRPQQPVRVVRHPTQPTPPREARDQGGMYTSSRYTNSDNR</sequence>
<keyword evidence="1" id="KW-0479">Metal-binding</keyword>
<dbReference type="PANTHER" id="PTHR25462">
    <property type="entry name" value="BONUS, ISOFORM C-RELATED"/>
    <property type="match status" value="1"/>
</dbReference>
<keyword evidence="3" id="KW-0862">Zinc</keyword>
<dbReference type="AlphaFoldDB" id="A0A6J8A7H3"/>
<dbReference type="Proteomes" id="UP000507470">
    <property type="component" value="Unassembled WGS sequence"/>
</dbReference>
<feature type="compositionally biased region" description="Basic and acidic residues" evidence="5">
    <location>
        <begin position="374"/>
        <end position="384"/>
    </location>
</feature>